<dbReference type="EMBL" id="CP038033">
    <property type="protein sequence ID" value="QBQ53538.1"/>
    <property type="molecule type" value="Genomic_DNA"/>
</dbReference>
<dbReference type="InterPro" id="IPR038072">
    <property type="entry name" value="GspK_central_sf"/>
</dbReference>
<evidence type="ECO:0000313" key="12">
    <source>
        <dbReference type="Proteomes" id="UP000294325"/>
    </source>
</evidence>
<dbReference type="AlphaFoldDB" id="A0A4P7BUD8"/>
<keyword evidence="3" id="KW-0813">Transport</keyword>
<dbReference type="InterPro" id="IPR049031">
    <property type="entry name" value="T2SSK_SAM-like_1st"/>
</dbReference>
<accession>A0A4P7BUD8</accession>
<evidence type="ECO:0000256" key="8">
    <source>
        <dbReference type="ARBA" id="ARBA00022989"/>
    </source>
</evidence>
<keyword evidence="7" id="KW-0653">Protein transport</keyword>
<comment type="similarity">
    <text evidence="2">Belongs to the GSP K family.</text>
</comment>
<name>A0A4P7BUD8_9GAMM</name>
<dbReference type="KEGG" id="nwr:E3U44_02720"/>
<evidence type="ECO:0000256" key="7">
    <source>
        <dbReference type="ARBA" id="ARBA00022927"/>
    </source>
</evidence>
<keyword evidence="9" id="KW-0472">Membrane</keyword>
<dbReference type="GO" id="GO:0009306">
    <property type="term" value="P:protein secretion"/>
    <property type="evidence" value="ECO:0007669"/>
    <property type="project" value="InterPro"/>
</dbReference>
<dbReference type="RefSeq" id="WP_134356552.1">
    <property type="nucleotide sequence ID" value="NZ_CP038033.1"/>
</dbReference>
<dbReference type="OrthoDB" id="9181871at2"/>
<sequence length="294" mass="31661">MSFAERGIALVVVLWTVTLLAVIAGSFTYTLRIESTLAANLVGQAKARALAEAGIVYATLDLLRPLQMRRFSPDGLPYRWKFGDGEVMISVRDVGGLVDLNTASRELLGGLLGVAGVAVEERDSLLDAIEDWRDPDDVPLLQGAEDKDYMAAGLPYGAKDGPFEDITELQQVLGISLELYQRLENFLTVYSEQPGIDPAVAPRGVLLAIPGIDFEAIEIYLEERRARQMMGEAPPPLPPVGGGYLAQAQGLAYSVRAEAKTEGGGAALIKAVISPDSSTEGLIPYSVLEWRESL</sequence>
<keyword evidence="5" id="KW-0997">Cell inner membrane</keyword>
<keyword evidence="12" id="KW-1185">Reference proteome</keyword>
<evidence type="ECO:0000256" key="2">
    <source>
        <dbReference type="ARBA" id="ARBA00007246"/>
    </source>
</evidence>
<organism evidence="11 12">
    <name type="scientific">Nitrosococcus wardiae</name>
    <dbReference type="NCBI Taxonomy" id="1814290"/>
    <lineage>
        <taxon>Bacteria</taxon>
        <taxon>Pseudomonadati</taxon>
        <taxon>Pseudomonadota</taxon>
        <taxon>Gammaproteobacteria</taxon>
        <taxon>Chromatiales</taxon>
        <taxon>Chromatiaceae</taxon>
        <taxon>Nitrosococcus</taxon>
    </lineage>
</organism>
<dbReference type="PANTHER" id="PTHR38831">
    <property type="entry name" value="TYPE II SECRETION SYSTEM PROTEIN K"/>
    <property type="match status" value="1"/>
</dbReference>
<evidence type="ECO:0000256" key="1">
    <source>
        <dbReference type="ARBA" id="ARBA00004533"/>
    </source>
</evidence>
<proteinExistence type="inferred from homology"/>
<dbReference type="Gene3D" id="1.10.40.60">
    <property type="entry name" value="EpsJ-like"/>
    <property type="match status" value="1"/>
</dbReference>
<dbReference type="SUPFAM" id="SSF158544">
    <property type="entry name" value="GspK insert domain-like"/>
    <property type="match status" value="1"/>
</dbReference>
<evidence type="ECO:0000259" key="10">
    <source>
        <dbReference type="Pfam" id="PF21687"/>
    </source>
</evidence>
<dbReference type="PANTHER" id="PTHR38831:SF2">
    <property type="entry name" value="TYPE II SECRETION SYSTEM PROTEIN K"/>
    <property type="match status" value="1"/>
</dbReference>
<evidence type="ECO:0000256" key="5">
    <source>
        <dbReference type="ARBA" id="ARBA00022519"/>
    </source>
</evidence>
<feature type="domain" description="T2SS protein K first SAM-like" evidence="10">
    <location>
        <begin position="101"/>
        <end position="191"/>
    </location>
</feature>
<dbReference type="InterPro" id="IPR005628">
    <property type="entry name" value="GspK"/>
</dbReference>
<gene>
    <name evidence="11" type="ORF">E3U44_02720</name>
</gene>
<dbReference type="Proteomes" id="UP000294325">
    <property type="component" value="Chromosome"/>
</dbReference>
<dbReference type="Pfam" id="PF21687">
    <property type="entry name" value="T2SSK_1st"/>
    <property type="match status" value="1"/>
</dbReference>
<dbReference type="GO" id="GO:0005886">
    <property type="term" value="C:plasma membrane"/>
    <property type="evidence" value="ECO:0007669"/>
    <property type="project" value="UniProtKB-SubCell"/>
</dbReference>
<evidence type="ECO:0000256" key="6">
    <source>
        <dbReference type="ARBA" id="ARBA00022692"/>
    </source>
</evidence>
<protein>
    <submittedName>
        <fullName evidence="11">General secretion pathway protein GspK</fullName>
    </submittedName>
</protein>
<reference evidence="11 12" key="1">
    <citation type="submission" date="2019-03" db="EMBL/GenBank/DDBJ databases">
        <title>The genome sequence of Nitrosococcus wardiae strain D1FHST reveals the archetypal metabolic capacity of ammonia-oxidizing Gammaproteobacteria.</title>
        <authorList>
            <person name="Wang L."/>
            <person name="Lim C.K."/>
            <person name="Hanson T.E."/>
            <person name="Dang H."/>
            <person name="Klotz M.G."/>
        </authorList>
    </citation>
    <scope>NUCLEOTIDE SEQUENCE [LARGE SCALE GENOMIC DNA]</scope>
    <source>
        <strain evidence="11 12">D1FHS</strain>
    </source>
</reference>
<evidence type="ECO:0000256" key="3">
    <source>
        <dbReference type="ARBA" id="ARBA00022448"/>
    </source>
</evidence>
<keyword evidence="8" id="KW-1133">Transmembrane helix</keyword>
<evidence type="ECO:0000313" key="11">
    <source>
        <dbReference type="EMBL" id="QBQ53538.1"/>
    </source>
</evidence>
<keyword evidence="6" id="KW-0812">Transmembrane</keyword>
<keyword evidence="4" id="KW-1003">Cell membrane</keyword>
<comment type="subcellular location">
    <subcellularLocation>
        <location evidence="1">Cell inner membrane</location>
    </subcellularLocation>
</comment>
<evidence type="ECO:0000256" key="9">
    <source>
        <dbReference type="ARBA" id="ARBA00023136"/>
    </source>
</evidence>
<evidence type="ECO:0000256" key="4">
    <source>
        <dbReference type="ARBA" id="ARBA00022475"/>
    </source>
</evidence>